<keyword evidence="1" id="KW-0808">Transferase</keyword>
<dbReference type="SUPFAM" id="SSF53756">
    <property type="entry name" value="UDP-Glycosyltransferase/glycogen phosphorylase"/>
    <property type="match status" value="1"/>
</dbReference>
<organism evidence="2">
    <name type="scientific">Medioppia subpectinata</name>
    <dbReference type="NCBI Taxonomy" id="1979941"/>
    <lineage>
        <taxon>Eukaryota</taxon>
        <taxon>Metazoa</taxon>
        <taxon>Ecdysozoa</taxon>
        <taxon>Arthropoda</taxon>
        <taxon>Chelicerata</taxon>
        <taxon>Arachnida</taxon>
        <taxon>Acari</taxon>
        <taxon>Acariformes</taxon>
        <taxon>Sarcoptiformes</taxon>
        <taxon>Oribatida</taxon>
        <taxon>Brachypylina</taxon>
        <taxon>Oppioidea</taxon>
        <taxon>Oppiidae</taxon>
        <taxon>Medioppia</taxon>
    </lineage>
</organism>
<name>A0A7R9PUC1_9ACAR</name>
<keyword evidence="3" id="KW-1185">Reference proteome</keyword>
<dbReference type="PANTHER" id="PTHR48050">
    <property type="entry name" value="STEROL 3-BETA-GLUCOSYLTRANSFERASE"/>
    <property type="match status" value="1"/>
</dbReference>
<protein>
    <recommendedName>
        <fullName evidence="4">UDP-glycosyltransferase</fullName>
    </recommendedName>
</protein>
<sequence length="438" mass="49629">MAESLKVLFVPFGPDIGHVNVSIGVAEVLLSAGHRPIFLIDSHWKARLRDYGIDSCDINDDSMEDKQNMDTNHVKELSTQMVRTGGIGPKTALQKVVNRGRVAADWMHRAIKLDKLLVTLLPSIAPNLIIAEQLLSIPAIELSGIPYVWLSGSNHLGMCNDNRLPPSTSGLSATDVKEWQIFRDVRNRAVNEVWIQCNDYVISRGCQPLKENEFANNDKCLNIYGCPLELDYHDLRPLPKNYIRFDNLMRIEKKIQFEIPVELRDRPGKLVYFSLGSMGAADVDNMKRLVNILSKSKHRFIVSKGPLYDEYSLADNMWGEGSVPQIQVLPLVDLVITHGGNNTVTETFHFGKPMIVLPLFGDQWDNAQRVHEKGFGIRLDAYKCSEEELLNAIESLLNNKELNEKLMKISHRIQSDNSIAKLPEIIEDFIQNPQKYKF</sequence>
<dbReference type="EMBL" id="OC854980">
    <property type="protein sequence ID" value="CAD7620935.1"/>
    <property type="molecule type" value="Genomic_DNA"/>
</dbReference>
<reference evidence="2" key="1">
    <citation type="submission" date="2020-11" db="EMBL/GenBank/DDBJ databases">
        <authorList>
            <person name="Tran Van P."/>
        </authorList>
    </citation>
    <scope>NUCLEOTIDE SEQUENCE</scope>
</reference>
<dbReference type="InterPro" id="IPR050426">
    <property type="entry name" value="Glycosyltransferase_28"/>
</dbReference>
<dbReference type="Pfam" id="PF00201">
    <property type="entry name" value="UDPGT"/>
    <property type="match status" value="1"/>
</dbReference>
<dbReference type="AlphaFoldDB" id="A0A7R9PUC1"/>
<dbReference type="CDD" id="cd03784">
    <property type="entry name" value="GT1_Gtf-like"/>
    <property type="match status" value="1"/>
</dbReference>
<dbReference type="OrthoDB" id="5835829at2759"/>
<proteinExistence type="predicted"/>
<accession>A0A7R9PUC1</accession>
<evidence type="ECO:0000313" key="2">
    <source>
        <dbReference type="EMBL" id="CAD7620935.1"/>
    </source>
</evidence>
<dbReference type="EMBL" id="CAJPIZ010000405">
    <property type="protein sequence ID" value="CAG2101365.1"/>
    <property type="molecule type" value="Genomic_DNA"/>
</dbReference>
<dbReference type="GO" id="GO:0008194">
    <property type="term" value="F:UDP-glycosyltransferase activity"/>
    <property type="evidence" value="ECO:0007669"/>
    <property type="project" value="InterPro"/>
</dbReference>
<evidence type="ECO:0000256" key="1">
    <source>
        <dbReference type="ARBA" id="ARBA00022679"/>
    </source>
</evidence>
<dbReference type="PANTHER" id="PTHR48050:SF13">
    <property type="entry name" value="STEROL 3-BETA-GLUCOSYLTRANSFERASE UGT80A2"/>
    <property type="match status" value="1"/>
</dbReference>
<dbReference type="InterPro" id="IPR002213">
    <property type="entry name" value="UDP_glucos_trans"/>
</dbReference>
<evidence type="ECO:0008006" key="4">
    <source>
        <dbReference type="Google" id="ProtNLM"/>
    </source>
</evidence>
<gene>
    <name evidence="2" type="ORF">OSB1V03_LOCUS1415</name>
</gene>
<dbReference type="Gene3D" id="3.40.50.2000">
    <property type="entry name" value="Glycogen Phosphorylase B"/>
    <property type="match status" value="2"/>
</dbReference>
<evidence type="ECO:0000313" key="3">
    <source>
        <dbReference type="Proteomes" id="UP000759131"/>
    </source>
</evidence>
<dbReference type="Proteomes" id="UP000759131">
    <property type="component" value="Unassembled WGS sequence"/>
</dbReference>